<protein>
    <submittedName>
        <fullName evidence="1">Uncharacterized protein</fullName>
    </submittedName>
</protein>
<proteinExistence type="predicted"/>
<sequence>MPELPELELLRLSSPVSSLLLLSSPETTGVCSAKTNQDGVGGGRGRWYHWATCQASHLGDRGKGIDFREAVRSGGMSSTHSSAVTAMATLLGLEREFSDSIFGMSVVFATLVMYDAQCARISFAVLVAYICCLQTGDLEGIEKYRKKTVKVFVVASEDMDTLTFGALRCSKGLVIVHS</sequence>
<dbReference type="Proteomes" id="UP000734854">
    <property type="component" value="Unassembled WGS sequence"/>
</dbReference>
<dbReference type="Pfam" id="PF02681">
    <property type="entry name" value="DUF212"/>
    <property type="match status" value="1"/>
</dbReference>
<dbReference type="EMBL" id="JACMSC010000009">
    <property type="protein sequence ID" value="KAG6506677.1"/>
    <property type="molecule type" value="Genomic_DNA"/>
</dbReference>
<evidence type="ECO:0000313" key="2">
    <source>
        <dbReference type="Proteomes" id="UP000734854"/>
    </source>
</evidence>
<comment type="caution">
    <text evidence="1">The sequence shown here is derived from an EMBL/GenBank/DDBJ whole genome shotgun (WGS) entry which is preliminary data.</text>
</comment>
<reference evidence="1 2" key="1">
    <citation type="submission" date="2020-08" db="EMBL/GenBank/DDBJ databases">
        <title>Plant Genome Project.</title>
        <authorList>
            <person name="Zhang R.-G."/>
        </authorList>
    </citation>
    <scope>NUCLEOTIDE SEQUENCE [LARGE SCALE GENOMIC DNA]</scope>
    <source>
        <tissue evidence="1">Rhizome</tissue>
    </source>
</reference>
<accession>A0A8J5LAF0</accession>
<gene>
    <name evidence="1" type="ORF">ZIOFF_032004</name>
</gene>
<keyword evidence="2" id="KW-1185">Reference proteome</keyword>
<name>A0A8J5LAF0_ZINOF</name>
<dbReference type="PANTHER" id="PTHR31446:SF2">
    <property type="entry name" value="ACID PHOSPHATASE_VANADIUM-DEPENDENT HALOPEROXIDASE-RELATED PROTEIN"/>
    <property type="match status" value="1"/>
</dbReference>
<dbReference type="InterPro" id="IPR003832">
    <property type="entry name" value="DUF212"/>
</dbReference>
<dbReference type="PANTHER" id="PTHR31446">
    <property type="entry name" value="ACID PHOSPHATASE/VANADIUM-DEPENDENT HALOPEROXIDASE-RELATED PROTEIN"/>
    <property type="match status" value="1"/>
</dbReference>
<organism evidence="1 2">
    <name type="scientific">Zingiber officinale</name>
    <name type="common">Ginger</name>
    <name type="synonym">Amomum zingiber</name>
    <dbReference type="NCBI Taxonomy" id="94328"/>
    <lineage>
        <taxon>Eukaryota</taxon>
        <taxon>Viridiplantae</taxon>
        <taxon>Streptophyta</taxon>
        <taxon>Embryophyta</taxon>
        <taxon>Tracheophyta</taxon>
        <taxon>Spermatophyta</taxon>
        <taxon>Magnoliopsida</taxon>
        <taxon>Liliopsida</taxon>
        <taxon>Zingiberales</taxon>
        <taxon>Zingiberaceae</taxon>
        <taxon>Zingiber</taxon>
    </lineage>
</organism>
<evidence type="ECO:0000313" key="1">
    <source>
        <dbReference type="EMBL" id="KAG6506677.1"/>
    </source>
</evidence>
<dbReference type="AlphaFoldDB" id="A0A8J5LAF0"/>